<sequence>MVVTLGPGKSVGLKFRDSWCGVERGKGVGLRFDTASQSLLLGFLGSPSMFEPKPSFWRHTPLPHQNSANPRCHLTPRVQVLL</sequence>
<evidence type="ECO:0000313" key="2">
    <source>
        <dbReference type="Proteomes" id="UP001279734"/>
    </source>
</evidence>
<accession>A0AAD3SDI3</accession>
<gene>
    <name evidence="1" type="ORF">Nepgr_011131</name>
</gene>
<reference evidence="1" key="1">
    <citation type="submission" date="2023-05" db="EMBL/GenBank/DDBJ databases">
        <title>Nepenthes gracilis genome sequencing.</title>
        <authorList>
            <person name="Fukushima K."/>
        </authorList>
    </citation>
    <scope>NUCLEOTIDE SEQUENCE</scope>
    <source>
        <strain evidence="1">SING2019-196</strain>
    </source>
</reference>
<keyword evidence="2" id="KW-1185">Reference proteome</keyword>
<name>A0AAD3SDI3_NEPGR</name>
<evidence type="ECO:0000313" key="1">
    <source>
        <dbReference type="EMBL" id="GMH09290.1"/>
    </source>
</evidence>
<organism evidence="1 2">
    <name type="scientific">Nepenthes gracilis</name>
    <name type="common">Slender pitcher plant</name>
    <dbReference type="NCBI Taxonomy" id="150966"/>
    <lineage>
        <taxon>Eukaryota</taxon>
        <taxon>Viridiplantae</taxon>
        <taxon>Streptophyta</taxon>
        <taxon>Embryophyta</taxon>
        <taxon>Tracheophyta</taxon>
        <taxon>Spermatophyta</taxon>
        <taxon>Magnoliopsida</taxon>
        <taxon>eudicotyledons</taxon>
        <taxon>Gunneridae</taxon>
        <taxon>Pentapetalae</taxon>
        <taxon>Caryophyllales</taxon>
        <taxon>Nepenthaceae</taxon>
        <taxon>Nepenthes</taxon>
    </lineage>
</organism>
<dbReference type="AlphaFoldDB" id="A0AAD3SDI3"/>
<protein>
    <submittedName>
        <fullName evidence="1">Uncharacterized protein</fullName>
    </submittedName>
</protein>
<comment type="caution">
    <text evidence="1">The sequence shown here is derived from an EMBL/GenBank/DDBJ whole genome shotgun (WGS) entry which is preliminary data.</text>
</comment>
<dbReference type="EMBL" id="BSYO01000009">
    <property type="protein sequence ID" value="GMH09290.1"/>
    <property type="molecule type" value="Genomic_DNA"/>
</dbReference>
<dbReference type="Proteomes" id="UP001279734">
    <property type="component" value="Unassembled WGS sequence"/>
</dbReference>
<proteinExistence type="predicted"/>